<protein>
    <submittedName>
        <fullName evidence="3">GTP-binding protein</fullName>
    </submittedName>
</protein>
<dbReference type="PANTHER" id="PTHR43556:SF2">
    <property type="entry name" value="PEPTIDE CHAIN RELEASE FACTOR RF3"/>
    <property type="match status" value="1"/>
</dbReference>
<dbReference type="PANTHER" id="PTHR43556">
    <property type="entry name" value="PEPTIDE CHAIN RELEASE FACTOR RF3"/>
    <property type="match status" value="1"/>
</dbReference>
<sequence>MPSYTTANIRNIVFVGHAGSGKTSLVEALLLEGGALHQKGLVESASTVSDFTDEEKKSGYSIFSSISHCKYGEQLLNFLDTPGYADFIGQSLSFLPAADTAAIVISATAGIEPVTRKMMERAAELNLARMIVITKIDAENIHPEELVKTIRETFGKECLPINLPSKDRNQIIDCFYNTEGESEFSSISAAHQQIVDQVVEVDEDLMSIYLEQGDVTPEQLHGAFVRALKEGHLIPICFVSSRVHTNPQNSVGIKELLKVFAELSPSPLEANPRYYYKCTNPESPIEYVADVTGHLLAHV</sequence>
<reference evidence="3 4" key="1">
    <citation type="journal article" date="2020" name="Biotechnol. Biofuels">
        <title>New insights from the biogas microbiome by comprehensive genome-resolved metagenomics of nearly 1600 species originating from multiple anaerobic digesters.</title>
        <authorList>
            <person name="Campanaro S."/>
            <person name="Treu L."/>
            <person name="Rodriguez-R L.M."/>
            <person name="Kovalovszki A."/>
            <person name="Ziels R.M."/>
            <person name="Maus I."/>
            <person name="Zhu X."/>
            <person name="Kougias P.G."/>
            <person name="Basile A."/>
            <person name="Luo G."/>
            <person name="Schluter A."/>
            <person name="Konstantinidis K.T."/>
            <person name="Angelidaki I."/>
        </authorList>
    </citation>
    <scope>NUCLEOTIDE SEQUENCE [LARGE SCALE GENOMIC DNA]</scope>
    <source>
        <strain evidence="3">AS27yjCOA_65</strain>
    </source>
</reference>
<dbReference type="AlphaFoldDB" id="A0A7X9FR83"/>
<dbReference type="InterPro" id="IPR005225">
    <property type="entry name" value="Small_GTP-bd"/>
</dbReference>
<comment type="caution">
    <text evidence="3">The sequence shown here is derived from an EMBL/GenBank/DDBJ whole genome shotgun (WGS) entry which is preliminary data.</text>
</comment>
<dbReference type="GO" id="GO:0016150">
    <property type="term" value="F:translation release factor activity, codon nonspecific"/>
    <property type="evidence" value="ECO:0007669"/>
    <property type="project" value="TreeGrafter"/>
</dbReference>
<dbReference type="NCBIfam" id="TIGR00231">
    <property type="entry name" value="small_GTP"/>
    <property type="match status" value="1"/>
</dbReference>
<feature type="domain" description="Tr-type G" evidence="2">
    <location>
        <begin position="7"/>
        <end position="268"/>
    </location>
</feature>
<dbReference type="GO" id="GO:0005829">
    <property type="term" value="C:cytosol"/>
    <property type="evidence" value="ECO:0007669"/>
    <property type="project" value="TreeGrafter"/>
</dbReference>
<dbReference type="InterPro" id="IPR027417">
    <property type="entry name" value="P-loop_NTPase"/>
</dbReference>
<accession>A0A7X9FR83</accession>
<proteinExistence type="inferred from homology"/>
<dbReference type="GO" id="GO:0005525">
    <property type="term" value="F:GTP binding"/>
    <property type="evidence" value="ECO:0007669"/>
    <property type="project" value="InterPro"/>
</dbReference>
<dbReference type="EMBL" id="JAAZON010000289">
    <property type="protein sequence ID" value="NMC62825.1"/>
    <property type="molecule type" value="Genomic_DNA"/>
</dbReference>
<evidence type="ECO:0000259" key="2">
    <source>
        <dbReference type="PROSITE" id="PS51722"/>
    </source>
</evidence>
<dbReference type="InterPro" id="IPR000795">
    <property type="entry name" value="T_Tr_GTP-bd_dom"/>
</dbReference>
<dbReference type="PRINTS" id="PR00315">
    <property type="entry name" value="ELONGATNFCT"/>
</dbReference>
<dbReference type="SUPFAM" id="SSF52540">
    <property type="entry name" value="P-loop containing nucleoside triphosphate hydrolases"/>
    <property type="match status" value="1"/>
</dbReference>
<dbReference type="PROSITE" id="PS51722">
    <property type="entry name" value="G_TR_2"/>
    <property type="match status" value="1"/>
</dbReference>
<organism evidence="3 4">
    <name type="scientific">SAR324 cluster bacterium</name>
    <dbReference type="NCBI Taxonomy" id="2024889"/>
    <lineage>
        <taxon>Bacteria</taxon>
        <taxon>Deltaproteobacteria</taxon>
        <taxon>SAR324 cluster</taxon>
    </lineage>
</organism>
<evidence type="ECO:0000313" key="4">
    <source>
        <dbReference type="Proteomes" id="UP000524246"/>
    </source>
</evidence>
<dbReference type="InterPro" id="IPR004548">
    <property type="entry name" value="PrfC"/>
</dbReference>
<gene>
    <name evidence="3" type="ORF">GYA55_06610</name>
</gene>
<evidence type="ECO:0000256" key="1">
    <source>
        <dbReference type="ARBA" id="ARBA00009978"/>
    </source>
</evidence>
<dbReference type="Proteomes" id="UP000524246">
    <property type="component" value="Unassembled WGS sequence"/>
</dbReference>
<comment type="similarity">
    <text evidence="1">Belongs to the TRAFAC class translation factor GTPase superfamily. Classic translation factor GTPase family. PrfC subfamily.</text>
</comment>
<evidence type="ECO:0000313" key="3">
    <source>
        <dbReference type="EMBL" id="NMC62825.1"/>
    </source>
</evidence>
<name>A0A7X9FR83_9DELT</name>
<dbReference type="Pfam" id="PF00009">
    <property type="entry name" value="GTP_EFTU"/>
    <property type="match status" value="1"/>
</dbReference>
<feature type="non-terminal residue" evidence="3">
    <location>
        <position position="299"/>
    </location>
</feature>
<dbReference type="Gene3D" id="3.40.50.300">
    <property type="entry name" value="P-loop containing nucleotide triphosphate hydrolases"/>
    <property type="match status" value="1"/>
</dbReference>
<dbReference type="GO" id="GO:0003924">
    <property type="term" value="F:GTPase activity"/>
    <property type="evidence" value="ECO:0007669"/>
    <property type="project" value="InterPro"/>
</dbReference>